<comment type="subcellular location">
    <subcellularLocation>
        <location evidence="1">Membrane</location>
        <topology evidence="1">Multi-pass membrane protein</topology>
    </subcellularLocation>
</comment>
<keyword evidence="15" id="KW-1185">Reference proteome</keyword>
<keyword evidence="8 13" id="KW-0472">Membrane</keyword>
<feature type="region of interest" description="Disordered" evidence="12">
    <location>
        <begin position="1"/>
        <end position="20"/>
    </location>
</feature>
<comment type="caution">
    <text evidence="14">The sequence shown here is derived from an EMBL/GenBank/DDBJ whole genome shotgun (WGS) entry which is preliminary data.</text>
</comment>
<evidence type="ECO:0000256" key="11">
    <source>
        <dbReference type="RuleBase" id="RU000679"/>
    </source>
</evidence>
<evidence type="ECO:0000256" key="13">
    <source>
        <dbReference type="SAM" id="Phobius"/>
    </source>
</evidence>
<evidence type="ECO:0000313" key="14">
    <source>
        <dbReference type="EMBL" id="KAK6172386.1"/>
    </source>
</evidence>
<evidence type="ECO:0000256" key="5">
    <source>
        <dbReference type="ARBA" id="ARBA00022989"/>
    </source>
</evidence>
<feature type="transmembrane region" description="Helical" evidence="13">
    <location>
        <begin position="55"/>
        <end position="76"/>
    </location>
</feature>
<keyword evidence="9 11" id="KW-0739">Sodium transport</keyword>
<sequence>MKLAVEMEKPKDQEEKEEISSSVGPKDMVDMYSQSATIHGVSKVGAPQIYKFRRIIWISLLIAMSISLSCIVYLQFRRYQEHPSMTIVKAEFNDELIFPAVTICNTNQYHRSRLPDDVPLLNLLYNLSEFAHIGKYLNFTKDETNQGPVSITHHTGDYLYSFAMAAAHTLEEMFHLCSWKGRQINCSDIFKRAVTDVGVCYRFNGNTSDVLTTTTTGSRSGLRVILDIQQNFSFFSTTSQSGIKVLLNEQNESPNLSSHGLFVRPGTSTALGVRKEERIGLESPYKAFGTSYCYNTRAEGFETPLKRFANYTYTRSTCQRNCVLKHMFKQCNCRHFFSPGEEDYCSLEQLEHCYIPTFTDKEMEEVVHKCTACPSRCHTISYNTQLSSADFASSFIIDYMVDAGMIQDSDYIRNNVIDLRIFYDTLTVTKTEQIPELTIHGILADLGGHLGLFLGASILSLTELVEFVALYIMEWWKRRRQKKPKSSSPNQQQMTVMDNVAMS</sequence>
<dbReference type="Pfam" id="PF00858">
    <property type="entry name" value="ASC"/>
    <property type="match status" value="1"/>
</dbReference>
<keyword evidence="5 13" id="KW-1133">Transmembrane helix</keyword>
<dbReference type="PRINTS" id="PR01078">
    <property type="entry name" value="AMINACHANNEL"/>
</dbReference>
<dbReference type="InterPro" id="IPR001873">
    <property type="entry name" value="ENaC"/>
</dbReference>
<evidence type="ECO:0000256" key="7">
    <source>
        <dbReference type="ARBA" id="ARBA00023065"/>
    </source>
</evidence>
<reference evidence="14 15" key="1">
    <citation type="submission" date="2024-01" db="EMBL/GenBank/DDBJ databases">
        <title>The genome of the rayed Mediterranean limpet Patella caerulea (Linnaeus, 1758).</title>
        <authorList>
            <person name="Anh-Thu Weber A."/>
            <person name="Halstead-Nussloch G."/>
        </authorList>
    </citation>
    <scope>NUCLEOTIDE SEQUENCE [LARGE SCALE GENOMIC DNA]</scope>
    <source>
        <strain evidence="14">AATW-2023a</strain>
        <tissue evidence="14">Whole specimen</tissue>
    </source>
</reference>
<dbReference type="Gene3D" id="2.60.470.10">
    <property type="entry name" value="Acid-sensing ion channels like domains"/>
    <property type="match status" value="1"/>
</dbReference>
<dbReference type="GO" id="GO:0015280">
    <property type="term" value="F:ligand-gated sodium channel activity"/>
    <property type="evidence" value="ECO:0007669"/>
    <property type="project" value="TreeGrafter"/>
</dbReference>
<keyword evidence="3 11" id="KW-0894">Sodium channel</keyword>
<name>A0AAN8JA74_PATCE</name>
<keyword evidence="4 11" id="KW-0812">Transmembrane</keyword>
<evidence type="ECO:0000256" key="8">
    <source>
        <dbReference type="ARBA" id="ARBA00023136"/>
    </source>
</evidence>
<dbReference type="EMBL" id="JAZGQO010000011">
    <property type="protein sequence ID" value="KAK6172386.1"/>
    <property type="molecule type" value="Genomic_DNA"/>
</dbReference>
<evidence type="ECO:0000256" key="12">
    <source>
        <dbReference type="SAM" id="MobiDB-lite"/>
    </source>
</evidence>
<comment type="similarity">
    <text evidence="11">Belongs to the amiloride-sensitive sodium channel (TC 1.A.6) family.</text>
</comment>
<evidence type="ECO:0000256" key="9">
    <source>
        <dbReference type="ARBA" id="ARBA00023201"/>
    </source>
</evidence>
<keyword evidence="6" id="KW-0915">Sodium</keyword>
<gene>
    <name evidence="14" type="ORF">SNE40_016046</name>
</gene>
<dbReference type="Proteomes" id="UP001347796">
    <property type="component" value="Unassembled WGS sequence"/>
</dbReference>
<dbReference type="Gene3D" id="1.10.287.770">
    <property type="entry name" value="YojJ-like"/>
    <property type="match status" value="1"/>
</dbReference>
<evidence type="ECO:0000256" key="1">
    <source>
        <dbReference type="ARBA" id="ARBA00004141"/>
    </source>
</evidence>
<evidence type="ECO:0000313" key="15">
    <source>
        <dbReference type="Proteomes" id="UP001347796"/>
    </source>
</evidence>
<proteinExistence type="inferred from homology"/>
<evidence type="ECO:0000256" key="10">
    <source>
        <dbReference type="ARBA" id="ARBA00023303"/>
    </source>
</evidence>
<protein>
    <submittedName>
        <fullName evidence="14">Uncharacterized protein</fullName>
    </submittedName>
</protein>
<evidence type="ECO:0000256" key="3">
    <source>
        <dbReference type="ARBA" id="ARBA00022461"/>
    </source>
</evidence>
<dbReference type="PANTHER" id="PTHR11690:SF222">
    <property type="entry name" value="AMILORIDE-SENSITIVE SODIUM CHANNEL SUBUNIT GAMMA"/>
    <property type="match status" value="1"/>
</dbReference>
<evidence type="ECO:0000256" key="4">
    <source>
        <dbReference type="ARBA" id="ARBA00022692"/>
    </source>
</evidence>
<dbReference type="PANTHER" id="PTHR11690">
    <property type="entry name" value="AMILORIDE-SENSITIVE SODIUM CHANNEL-RELATED"/>
    <property type="match status" value="1"/>
</dbReference>
<accession>A0AAN8JA74</accession>
<keyword evidence="2 11" id="KW-0813">Transport</keyword>
<organism evidence="14 15">
    <name type="scientific">Patella caerulea</name>
    <name type="common">Rayed Mediterranean limpet</name>
    <dbReference type="NCBI Taxonomy" id="87958"/>
    <lineage>
        <taxon>Eukaryota</taxon>
        <taxon>Metazoa</taxon>
        <taxon>Spiralia</taxon>
        <taxon>Lophotrochozoa</taxon>
        <taxon>Mollusca</taxon>
        <taxon>Gastropoda</taxon>
        <taxon>Patellogastropoda</taxon>
        <taxon>Patelloidea</taxon>
        <taxon>Patellidae</taxon>
        <taxon>Patella</taxon>
    </lineage>
</organism>
<feature type="transmembrane region" description="Helical" evidence="13">
    <location>
        <begin position="450"/>
        <end position="473"/>
    </location>
</feature>
<feature type="region of interest" description="Disordered" evidence="12">
    <location>
        <begin position="482"/>
        <end position="503"/>
    </location>
</feature>
<keyword evidence="7 11" id="KW-0406">Ion transport</keyword>
<feature type="compositionally biased region" description="Basic and acidic residues" evidence="12">
    <location>
        <begin position="1"/>
        <end position="14"/>
    </location>
</feature>
<evidence type="ECO:0000256" key="2">
    <source>
        <dbReference type="ARBA" id="ARBA00022448"/>
    </source>
</evidence>
<keyword evidence="10 11" id="KW-0407">Ion channel</keyword>
<dbReference type="GO" id="GO:0005886">
    <property type="term" value="C:plasma membrane"/>
    <property type="evidence" value="ECO:0007669"/>
    <property type="project" value="TreeGrafter"/>
</dbReference>
<dbReference type="AlphaFoldDB" id="A0AAN8JA74"/>
<evidence type="ECO:0000256" key="6">
    <source>
        <dbReference type="ARBA" id="ARBA00023053"/>
    </source>
</evidence>